<reference evidence="2" key="1">
    <citation type="journal article" date="2019" name="Int. J. Syst. Evol. Microbiol.">
        <title>The Global Catalogue of Microorganisms (GCM) 10K type strain sequencing project: providing services to taxonomists for standard genome sequencing and annotation.</title>
        <authorList>
            <consortium name="The Broad Institute Genomics Platform"/>
            <consortium name="The Broad Institute Genome Sequencing Center for Infectious Disease"/>
            <person name="Wu L."/>
            <person name="Ma J."/>
        </authorList>
    </citation>
    <scope>NUCLEOTIDE SEQUENCE [LARGE SCALE GENOMIC DNA]</scope>
    <source>
        <strain evidence="2">CCM 8725</strain>
    </source>
</reference>
<dbReference type="Proteomes" id="UP001597448">
    <property type="component" value="Unassembled WGS sequence"/>
</dbReference>
<sequence length="124" mass="14000">MKEMQALVSELADDLVKAMREYFAAEKRDPEYSDIRESNLLDGLEEIIHDLDYRGGIYTEYELNLNAVNYWADIIKAKISVIGAVGGVDLMREIQSALGKYDDENNRFPGLFDSLADGVSGWMV</sequence>
<comment type="caution">
    <text evidence="1">The sequence shown here is derived from an EMBL/GenBank/DDBJ whole genome shotgun (WGS) entry which is preliminary data.</text>
</comment>
<proteinExistence type="predicted"/>
<protein>
    <submittedName>
        <fullName evidence="1">Uncharacterized protein</fullName>
    </submittedName>
</protein>
<gene>
    <name evidence="1" type="ORF">ACFSX3_06050</name>
</gene>
<evidence type="ECO:0000313" key="2">
    <source>
        <dbReference type="Proteomes" id="UP001597448"/>
    </source>
</evidence>
<dbReference type="RefSeq" id="WP_209994697.1">
    <property type="nucleotide sequence ID" value="NZ_JBHSVQ010000001.1"/>
</dbReference>
<accession>A0ABW5F586</accession>
<organism evidence="1 2">
    <name type="scientific">Paenibacillus rhizoplanae</name>
    <dbReference type="NCBI Taxonomy" id="1917181"/>
    <lineage>
        <taxon>Bacteria</taxon>
        <taxon>Bacillati</taxon>
        <taxon>Bacillota</taxon>
        <taxon>Bacilli</taxon>
        <taxon>Bacillales</taxon>
        <taxon>Paenibacillaceae</taxon>
        <taxon>Paenibacillus</taxon>
    </lineage>
</organism>
<dbReference type="EMBL" id="JBHUKY010000015">
    <property type="protein sequence ID" value="MFD2409421.1"/>
    <property type="molecule type" value="Genomic_DNA"/>
</dbReference>
<keyword evidence="2" id="KW-1185">Reference proteome</keyword>
<evidence type="ECO:0000313" key="1">
    <source>
        <dbReference type="EMBL" id="MFD2409421.1"/>
    </source>
</evidence>
<name>A0ABW5F586_9BACL</name>